<dbReference type="PROSITE" id="PS00665">
    <property type="entry name" value="DHDPS_1"/>
    <property type="match status" value="1"/>
</dbReference>
<dbReference type="InterPro" id="IPR020624">
    <property type="entry name" value="Schiff_base-form_aldolases_CS"/>
</dbReference>
<keyword evidence="7" id="KW-1185">Reference proteome</keyword>
<evidence type="ECO:0000256" key="2">
    <source>
        <dbReference type="ARBA" id="ARBA00023270"/>
    </source>
</evidence>
<name>W4QNQ3_HALA3</name>
<keyword evidence="2" id="KW-0704">Schiff base</keyword>
<evidence type="ECO:0000256" key="3">
    <source>
        <dbReference type="PIRNR" id="PIRNR001365"/>
    </source>
</evidence>
<evidence type="ECO:0000256" key="1">
    <source>
        <dbReference type="ARBA" id="ARBA00023239"/>
    </source>
</evidence>
<dbReference type="SMART" id="SM01130">
    <property type="entry name" value="DHDPS"/>
    <property type="match status" value="1"/>
</dbReference>
<feature type="binding site" evidence="5">
    <location>
        <position position="213"/>
    </location>
    <ligand>
        <name>pyruvate</name>
        <dbReference type="ChEBI" id="CHEBI:15361"/>
    </ligand>
</feature>
<dbReference type="InterPro" id="IPR013785">
    <property type="entry name" value="Aldolase_TIM"/>
</dbReference>
<comment type="similarity">
    <text evidence="3">Belongs to the DapA family.</text>
</comment>
<dbReference type="STRING" id="1236973.JCM9157_769"/>
<dbReference type="Pfam" id="PF00701">
    <property type="entry name" value="DHDPS"/>
    <property type="match status" value="1"/>
</dbReference>
<comment type="caution">
    <text evidence="6">The sequence shown here is derived from an EMBL/GenBank/DDBJ whole genome shotgun (WGS) entry which is preliminary data.</text>
</comment>
<dbReference type="PANTHER" id="PTHR12128">
    <property type="entry name" value="DIHYDRODIPICOLINATE SYNTHASE"/>
    <property type="match status" value="1"/>
</dbReference>
<keyword evidence="1 3" id="KW-0456">Lyase</keyword>
<evidence type="ECO:0000313" key="7">
    <source>
        <dbReference type="Proteomes" id="UP000018896"/>
    </source>
</evidence>
<dbReference type="Gene3D" id="3.20.20.70">
    <property type="entry name" value="Aldolase class I"/>
    <property type="match status" value="1"/>
</dbReference>
<dbReference type="PROSITE" id="PS00666">
    <property type="entry name" value="DHDPS_2"/>
    <property type="match status" value="1"/>
</dbReference>
<dbReference type="PIRSF" id="PIRSF001365">
    <property type="entry name" value="DHDPS"/>
    <property type="match status" value="1"/>
</dbReference>
<proteinExistence type="inferred from homology"/>
<dbReference type="AlphaFoldDB" id="W4QNQ3"/>
<dbReference type="PRINTS" id="PR00146">
    <property type="entry name" value="DHPICSNTHASE"/>
</dbReference>
<dbReference type="PANTHER" id="PTHR12128:SF28">
    <property type="entry name" value="2-DEHYDRO-3-DEOXY-D-GLUCONATE ALDOLASE YAGE-RELATED"/>
    <property type="match status" value="1"/>
</dbReference>
<gene>
    <name evidence="6" type="ORF">JCM9157_769</name>
</gene>
<dbReference type="CDD" id="cd00408">
    <property type="entry name" value="DHDPS-like"/>
    <property type="match status" value="1"/>
</dbReference>
<dbReference type="eggNOG" id="COG0329">
    <property type="taxonomic scope" value="Bacteria"/>
</dbReference>
<dbReference type="SUPFAM" id="SSF51569">
    <property type="entry name" value="Aldolase"/>
    <property type="match status" value="1"/>
</dbReference>
<reference evidence="6 7" key="1">
    <citation type="journal article" date="2014" name="Genome Announc.">
        <title>Draft Genome Sequences of Three Alkaliphilic Bacillus Strains, Bacillus wakoensis JCM 9140T, Bacillus akibai JCM 9157T, and Bacillus hemicellulosilyticus JCM 9152T.</title>
        <authorList>
            <person name="Yuki M."/>
            <person name="Oshima K."/>
            <person name="Suda W."/>
            <person name="Oshida Y."/>
            <person name="Kitamura K."/>
            <person name="Iida T."/>
            <person name="Hattori M."/>
            <person name="Ohkuma M."/>
        </authorList>
    </citation>
    <scope>NUCLEOTIDE SEQUENCE [LARGE SCALE GENOMIC DNA]</scope>
    <source>
        <strain evidence="6 7">JCM 9157</strain>
    </source>
</reference>
<dbReference type="InterPro" id="IPR002220">
    <property type="entry name" value="DapA-like"/>
</dbReference>
<dbReference type="GO" id="GO:0016829">
    <property type="term" value="F:lyase activity"/>
    <property type="evidence" value="ECO:0007669"/>
    <property type="project" value="UniProtKB-KW"/>
</dbReference>
<evidence type="ECO:0000256" key="4">
    <source>
        <dbReference type="PIRSR" id="PIRSR001365-1"/>
    </source>
</evidence>
<sequence length="310" mass="34215">MSNQEPMFKGVIPPVSTLFTSEGKLDESGMKRLIDFLIDSGVDGLFFLGSGGEFSQMSVEERKQVAAFATNYVDKRVPVLIGTGGVHTREVIELSEHSKSIGADGVVIINPYYWGLSDDNLYEHYSEIARTVDLPILLYNFPGLTGQELIPEMILKLVETHSNIVGIKDTVDTAGHIREIILKVKSKHPHFAVFAGFDDHLWNTLSLGGDGVISASGNFAPELTIGIYQSFVNKDYGKAIELHQRLAYLPLMYKLDSPFVNVIKEAMKLRGLIDSTYVLPPARPLSEKKIAELKTYLAKAGVEEEVQVGV</sequence>
<dbReference type="GO" id="GO:0005829">
    <property type="term" value="C:cytosol"/>
    <property type="evidence" value="ECO:0007669"/>
    <property type="project" value="TreeGrafter"/>
</dbReference>
<feature type="active site" description="Proton donor/acceptor" evidence="4">
    <location>
        <position position="139"/>
    </location>
</feature>
<feature type="active site" description="Schiff-base intermediate with substrate" evidence="4">
    <location>
        <position position="168"/>
    </location>
</feature>
<dbReference type="OrthoDB" id="9771791at2"/>
<evidence type="ECO:0000256" key="5">
    <source>
        <dbReference type="PIRSR" id="PIRSR001365-2"/>
    </source>
</evidence>
<dbReference type="InterPro" id="IPR020625">
    <property type="entry name" value="Schiff_base-form_aldolases_AS"/>
</dbReference>
<dbReference type="EMBL" id="BAUV01000003">
    <property type="protein sequence ID" value="GAE33745.1"/>
    <property type="molecule type" value="Genomic_DNA"/>
</dbReference>
<organism evidence="6 7">
    <name type="scientific">Halalkalibacter akibai (strain ATCC 43226 / DSM 21942 / CIP 109018 / JCM 9157 / 1139)</name>
    <name type="common">Bacillus akibai</name>
    <dbReference type="NCBI Taxonomy" id="1236973"/>
    <lineage>
        <taxon>Bacteria</taxon>
        <taxon>Bacillati</taxon>
        <taxon>Bacillota</taxon>
        <taxon>Bacilli</taxon>
        <taxon>Bacillales</taxon>
        <taxon>Bacillaceae</taxon>
        <taxon>Halalkalibacter</taxon>
    </lineage>
</organism>
<evidence type="ECO:0000313" key="6">
    <source>
        <dbReference type="EMBL" id="GAE33745.1"/>
    </source>
</evidence>
<accession>W4QNQ3</accession>
<dbReference type="Proteomes" id="UP000018896">
    <property type="component" value="Unassembled WGS sequence"/>
</dbReference>
<dbReference type="RefSeq" id="WP_035662184.1">
    <property type="nucleotide sequence ID" value="NZ_BAUV01000003.1"/>
</dbReference>
<protein>
    <submittedName>
        <fullName evidence="6">Dihydrodipicolinate synthase homolog</fullName>
    </submittedName>
</protein>